<protein>
    <submittedName>
        <fullName evidence="8">DNA-binding response regulator, OmpR family, contains REC and winged-helix (WHTH) domain</fullName>
    </submittedName>
</protein>
<dbReference type="GO" id="GO:0032993">
    <property type="term" value="C:protein-DNA complex"/>
    <property type="evidence" value="ECO:0007669"/>
    <property type="project" value="TreeGrafter"/>
</dbReference>
<evidence type="ECO:0000256" key="4">
    <source>
        <dbReference type="PROSITE-ProRule" id="PRU00169"/>
    </source>
</evidence>
<evidence type="ECO:0000313" key="9">
    <source>
        <dbReference type="Proteomes" id="UP000199022"/>
    </source>
</evidence>
<dbReference type="GO" id="GO:0000976">
    <property type="term" value="F:transcription cis-regulatory region binding"/>
    <property type="evidence" value="ECO:0007669"/>
    <property type="project" value="TreeGrafter"/>
</dbReference>
<gene>
    <name evidence="8" type="ORF">SAMN05661030_2968</name>
</gene>
<dbReference type="InterPro" id="IPR001867">
    <property type="entry name" value="OmpR/PhoB-type_DNA-bd"/>
</dbReference>
<organism evidence="8 9">
    <name type="scientific">Klenkia taihuensis</name>
    <dbReference type="NCBI Taxonomy" id="1225127"/>
    <lineage>
        <taxon>Bacteria</taxon>
        <taxon>Bacillati</taxon>
        <taxon>Actinomycetota</taxon>
        <taxon>Actinomycetes</taxon>
        <taxon>Geodermatophilales</taxon>
        <taxon>Geodermatophilaceae</taxon>
        <taxon>Klenkia</taxon>
    </lineage>
</organism>
<dbReference type="SMART" id="SM00862">
    <property type="entry name" value="Trans_reg_C"/>
    <property type="match status" value="1"/>
</dbReference>
<dbReference type="InterPro" id="IPR011006">
    <property type="entry name" value="CheY-like_superfamily"/>
</dbReference>
<dbReference type="AlphaFoldDB" id="A0A1I1QU28"/>
<dbReference type="Proteomes" id="UP000199022">
    <property type="component" value="Unassembled WGS sequence"/>
</dbReference>
<dbReference type="InterPro" id="IPR039420">
    <property type="entry name" value="WalR-like"/>
</dbReference>
<keyword evidence="1 4" id="KW-0597">Phosphoprotein</keyword>
<dbReference type="PANTHER" id="PTHR48111:SF40">
    <property type="entry name" value="PHOSPHATE REGULON TRANSCRIPTIONAL REGULATORY PROTEIN PHOB"/>
    <property type="match status" value="1"/>
</dbReference>
<name>A0A1I1QU28_9ACTN</name>
<keyword evidence="3 5" id="KW-0238">DNA-binding</keyword>
<dbReference type="Pfam" id="PF00072">
    <property type="entry name" value="Response_reg"/>
    <property type="match status" value="1"/>
</dbReference>
<dbReference type="SUPFAM" id="SSF52172">
    <property type="entry name" value="CheY-like"/>
    <property type="match status" value="1"/>
</dbReference>
<dbReference type="Gene3D" id="3.40.50.2300">
    <property type="match status" value="1"/>
</dbReference>
<dbReference type="InterPro" id="IPR036388">
    <property type="entry name" value="WH-like_DNA-bd_sf"/>
</dbReference>
<dbReference type="GO" id="GO:0000156">
    <property type="term" value="F:phosphorelay response regulator activity"/>
    <property type="evidence" value="ECO:0007669"/>
    <property type="project" value="TreeGrafter"/>
</dbReference>
<evidence type="ECO:0000256" key="1">
    <source>
        <dbReference type="ARBA" id="ARBA00022553"/>
    </source>
</evidence>
<dbReference type="Gene3D" id="1.10.10.10">
    <property type="entry name" value="Winged helix-like DNA-binding domain superfamily/Winged helix DNA-binding domain"/>
    <property type="match status" value="1"/>
</dbReference>
<dbReference type="GO" id="GO:0006355">
    <property type="term" value="P:regulation of DNA-templated transcription"/>
    <property type="evidence" value="ECO:0007669"/>
    <property type="project" value="InterPro"/>
</dbReference>
<evidence type="ECO:0000259" key="7">
    <source>
        <dbReference type="PROSITE" id="PS51755"/>
    </source>
</evidence>
<dbReference type="GO" id="GO:0005829">
    <property type="term" value="C:cytosol"/>
    <property type="evidence" value="ECO:0007669"/>
    <property type="project" value="TreeGrafter"/>
</dbReference>
<proteinExistence type="predicted"/>
<accession>A0A1I1QU28</accession>
<dbReference type="OrthoDB" id="4153060at2"/>
<evidence type="ECO:0000313" key="8">
    <source>
        <dbReference type="EMBL" id="SFD25616.1"/>
    </source>
</evidence>
<dbReference type="PANTHER" id="PTHR48111">
    <property type="entry name" value="REGULATOR OF RPOS"/>
    <property type="match status" value="1"/>
</dbReference>
<dbReference type="InterPro" id="IPR001789">
    <property type="entry name" value="Sig_transdc_resp-reg_receiver"/>
</dbReference>
<evidence type="ECO:0000256" key="3">
    <source>
        <dbReference type="ARBA" id="ARBA00023125"/>
    </source>
</evidence>
<reference evidence="9" key="1">
    <citation type="submission" date="2016-10" db="EMBL/GenBank/DDBJ databases">
        <authorList>
            <person name="Varghese N."/>
            <person name="Submissions S."/>
        </authorList>
    </citation>
    <scope>NUCLEOTIDE SEQUENCE [LARGE SCALE GENOMIC DNA]</scope>
    <source>
        <strain evidence="9">DSM 45962</strain>
    </source>
</reference>
<keyword evidence="9" id="KW-1185">Reference proteome</keyword>
<feature type="domain" description="Response regulatory" evidence="6">
    <location>
        <begin position="2"/>
        <end position="118"/>
    </location>
</feature>
<dbReference type="PROSITE" id="PS51755">
    <property type="entry name" value="OMPR_PHOB"/>
    <property type="match status" value="1"/>
</dbReference>
<dbReference type="CDD" id="cd00383">
    <property type="entry name" value="trans_reg_C"/>
    <property type="match status" value="1"/>
</dbReference>
<dbReference type="Gene3D" id="6.10.250.690">
    <property type="match status" value="1"/>
</dbReference>
<sequence length="225" mass="23938">MRVLLVEDDAGVAEALTQGLRGSGWTVRHAATGRAALEALDDGTDGRTDLVLLDMGLPDHDGLWVCARIRERSDVAVVALTARRAEASVVAALRAGVDDYVVKPYSLAVLLARMEAVVRRSGGRAAPAPAVDAGFSLDVEARRVRTADGEVALTAKEAELLAALLRQAGRPVTRAALMEEVWDTTWIGASRTLDVHVGTLRAKLGADVVETVRGVGYRLVPRGER</sequence>
<evidence type="ECO:0000256" key="5">
    <source>
        <dbReference type="PROSITE-ProRule" id="PRU01091"/>
    </source>
</evidence>
<dbReference type="EMBL" id="FOMD01000003">
    <property type="protein sequence ID" value="SFD25616.1"/>
    <property type="molecule type" value="Genomic_DNA"/>
</dbReference>
<dbReference type="RefSeq" id="WP_091560417.1">
    <property type="nucleotide sequence ID" value="NZ_BNAC01000001.1"/>
</dbReference>
<evidence type="ECO:0000256" key="2">
    <source>
        <dbReference type="ARBA" id="ARBA00023012"/>
    </source>
</evidence>
<feature type="DNA-binding region" description="OmpR/PhoB-type" evidence="5">
    <location>
        <begin position="126"/>
        <end position="221"/>
    </location>
</feature>
<dbReference type="Pfam" id="PF00486">
    <property type="entry name" value="Trans_reg_C"/>
    <property type="match status" value="1"/>
</dbReference>
<dbReference type="PROSITE" id="PS50110">
    <property type="entry name" value="RESPONSE_REGULATORY"/>
    <property type="match status" value="1"/>
</dbReference>
<dbReference type="STRING" id="1225127.SAMN05661030_2968"/>
<keyword evidence="2" id="KW-0902">Two-component regulatory system</keyword>
<feature type="domain" description="OmpR/PhoB-type" evidence="7">
    <location>
        <begin position="126"/>
        <end position="221"/>
    </location>
</feature>
<evidence type="ECO:0000259" key="6">
    <source>
        <dbReference type="PROSITE" id="PS50110"/>
    </source>
</evidence>
<feature type="modified residue" description="4-aspartylphosphate" evidence="4">
    <location>
        <position position="54"/>
    </location>
</feature>
<dbReference type="SMART" id="SM00448">
    <property type="entry name" value="REC"/>
    <property type="match status" value="1"/>
</dbReference>